<dbReference type="InterPro" id="IPR038056">
    <property type="entry name" value="YjbR-like_sf"/>
</dbReference>
<dbReference type="Proteomes" id="UP000284379">
    <property type="component" value="Unassembled WGS sequence"/>
</dbReference>
<protein>
    <submittedName>
        <fullName evidence="1">MmcQ/YjbR family DNA-binding protein</fullName>
    </submittedName>
</protein>
<gene>
    <name evidence="1" type="ORF">DW888_02870</name>
</gene>
<evidence type="ECO:0000313" key="1">
    <source>
        <dbReference type="EMBL" id="RHB37535.1"/>
    </source>
</evidence>
<reference evidence="1 2" key="1">
    <citation type="submission" date="2018-08" db="EMBL/GenBank/DDBJ databases">
        <title>A genome reference for cultivated species of the human gut microbiota.</title>
        <authorList>
            <person name="Zou Y."/>
            <person name="Xue W."/>
            <person name="Luo G."/>
        </authorList>
    </citation>
    <scope>NUCLEOTIDE SEQUENCE [LARGE SCALE GENOMIC DNA]</scope>
    <source>
        <strain evidence="1 2">AM40-30BH</strain>
    </source>
</reference>
<dbReference type="Pfam" id="PF04237">
    <property type="entry name" value="YjbR"/>
    <property type="match status" value="1"/>
</dbReference>
<dbReference type="InterPro" id="IPR058532">
    <property type="entry name" value="YjbR/MT2646/Rv2570-like"/>
</dbReference>
<dbReference type="PANTHER" id="PTHR35145:SF1">
    <property type="entry name" value="CYTOPLASMIC PROTEIN"/>
    <property type="match status" value="1"/>
</dbReference>
<dbReference type="PANTHER" id="PTHR35145">
    <property type="entry name" value="CYTOPLASMIC PROTEIN-RELATED"/>
    <property type="match status" value="1"/>
</dbReference>
<sequence length="118" mass="13845">MNVEKAREYCLSKKGVTECFPFDDVSLVMKVMDKMFALIDLEGTDSISLKCDPEYAIELRERYSAINGAYHFNKKYWNSVCFDQDADDRLIEHLIDHSYEEVLKKFTKKLRAEYDALP</sequence>
<keyword evidence="1" id="KW-0238">DNA-binding</keyword>
<dbReference type="InterPro" id="IPR007351">
    <property type="entry name" value="YjbR"/>
</dbReference>
<dbReference type="EMBL" id="QSGO01000002">
    <property type="protein sequence ID" value="RHB37535.1"/>
    <property type="molecule type" value="Genomic_DNA"/>
</dbReference>
<proteinExistence type="predicted"/>
<dbReference type="RefSeq" id="WP_007484010.1">
    <property type="nucleotide sequence ID" value="NZ_CABJFV010000002.1"/>
</dbReference>
<dbReference type="AlphaFoldDB" id="A0A413VV71"/>
<name>A0A413VV71_9BACE</name>
<dbReference type="Gene3D" id="3.90.1150.30">
    <property type="match status" value="1"/>
</dbReference>
<organism evidence="1 2">
    <name type="scientific">Bacteroides nordii</name>
    <dbReference type="NCBI Taxonomy" id="291645"/>
    <lineage>
        <taxon>Bacteria</taxon>
        <taxon>Pseudomonadati</taxon>
        <taxon>Bacteroidota</taxon>
        <taxon>Bacteroidia</taxon>
        <taxon>Bacteroidales</taxon>
        <taxon>Bacteroidaceae</taxon>
        <taxon>Bacteroides</taxon>
    </lineage>
</organism>
<evidence type="ECO:0000313" key="2">
    <source>
        <dbReference type="Proteomes" id="UP000284379"/>
    </source>
</evidence>
<dbReference type="GO" id="GO:0003677">
    <property type="term" value="F:DNA binding"/>
    <property type="evidence" value="ECO:0007669"/>
    <property type="project" value="UniProtKB-KW"/>
</dbReference>
<dbReference type="SUPFAM" id="SSF142906">
    <property type="entry name" value="YjbR-like"/>
    <property type="match status" value="1"/>
</dbReference>
<accession>A0A413VV71</accession>
<comment type="caution">
    <text evidence="1">The sequence shown here is derived from an EMBL/GenBank/DDBJ whole genome shotgun (WGS) entry which is preliminary data.</text>
</comment>